<dbReference type="GO" id="GO:0009253">
    <property type="term" value="P:peptidoglycan catabolic process"/>
    <property type="evidence" value="ECO:0007669"/>
    <property type="project" value="InterPro"/>
</dbReference>
<dbReference type="PANTHER" id="PTHR34135">
    <property type="entry name" value="LYSOZYME"/>
    <property type="match status" value="1"/>
</dbReference>
<reference evidence="6" key="1">
    <citation type="submission" date="2015-11" db="EMBL/GenBank/DDBJ databases">
        <authorList>
            <person name="Holder M.E."/>
            <person name="Ajami N.J."/>
            <person name="Petrosino J.F."/>
        </authorList>
    </citation>
    <scope>NUCLEOTIDE SEQUENCE [LARGE SCALE GENOMIC DNA]</scope>
    <source>
        <strain evidence="6">F0113</strain>
    </source>
</reference>
<dbReference type="RefSeq" id="WP_060544137.1">
    <property type="nucleotide sequence ID" value="NZ_CP013195.1"/>
</dbReference>
<name>A0A0S2KI98_9BACT</name>
<dbReference type="GO" id="GO:0016998">
    <property type="term" value="P:cell wall macromolecule catabolic process"/>
    <property type="evidence" value="ECO:0007669"/>
    <property type="project" value="InterPro"/>
</dbReference>
<keyword evidence="4" id="KW-1133">Transmembrane helix</keyword>
<accession>A0A0S2KI98</accession>
<keyword evidence="6" id="KW-1185">Reference proteome</keyword>
<organism evidence="5 6">
    <name type="scientific">Hoylesella enoeca</name>
    <dbReference type="NCBI Taxonomy" id="76123"/>
    <lineage>
        <taxon>Bacteria</taxon>
        <taxon>Pseudomonadati</taxon>
        <taxon>Bacteroidota</taxon>
        <taxon>Bacteroidia</taxon>
        <taxon>Bacteroidales</taxon>
        <taxon>Prevotellaceae</taxon>
        <taxon>Hoylesella</taxon>
    </lineage>
</organism>
<feature type="transmembrane region" description="Helical" evidence="4">
    <location>
        <begin position="12"/>
        <end position="35"/>
    </location>
</feature>
<evidence type="ECO:0000313" key="5">
    <source>
        <dbReference type="EMBL" id="ALO48039.1"/>
    </source>
</evidence>
<dbReference type="PROSITE" id="PS51904">
    <property type="entry name" value="GLYCOSYL_HYDROL_F25_2"/>
    <property type="match status" value="1"/>
</dbReference>
<evidence type="ECO:0000256" key="1">
    <source>
        <dbReference type="ARBA" id="ARBA00010646"/>
    </source>
</evidence>
<dbReference type="EMBL" id="CP013195">
    <property type="protein sequence ID" value="ALO48039.1"/>
    <property type="molecule type" value="Genomic_DNA"/>
</dbReference>
<evidence type="ECO:0000256" key="4">
    <source>
        <dbReference type="SAM" id="Phobius"/>
    </source>
</evidence>
<keyword evidence="3" id="KW-0326">Glycosidase</keyword>
<dbReference type="GO" id="GO:0003796">
    <property type="term" value="F:lysozyme activity"/>
    <property type="evidence" value="ECO:0007669"/>
    <property type="project" value="InterPro"/>
</dbReference>
<dbReference type="InterPro" id="IPR018077">
    <property type="entry name" value="Glyco_hydro_fam25_subgr"/>
</dbReference>
<proteinExistence type="inferred from homology"/>
<dbReference type="SUPFAM" id="SSF51445">
    <property type="entry name" value="(Trans)glycosidases"/>
    <property type="match status" value="1"/>
</dbReference>
<dbReference type="PANTHER" id="PTHR34135:SF2">
    <property type="entry name" value="LYSOZYME"/>
    <property type="match status" value="1"/>
</dbReference>
<dbReference type="InterPro" id="IPR017853">
    <property type="entry name" value="GH"/>
</dbReference>
<sequence>MRKDFRQSLVHRVFFAVVGIVFVGICGLIGSEIFAPVDYPVSKDRHIALDYDGIDVSHHQGVIDWKRVAHDPNIQFVYVKATEGSSHTDTMFERNMRGARAAGLNVGAYHYLTSSSAVVSQFVNFKSRVIAKQQMLIPMVDVEWDGVRGWTRQQLQDSLSRFMKLVEKHYGRAPILYSYTKFYNENLAPEFNRYFLFIARYSSNSPIVNGAGRHHIWQHSDQGVVDGISTPVDLDVFESGTTLSDILLR</sequence>
<dbReference type="Pfam" id="PF01183">
    <property type="entry name" value="Glyco_hydro_25"/>
    <property type="match status" value="1"/>
</dbReference>
<dbReference type="GO" id="GO:0016052">
    <property type="term" value="P:carbohydrate catabolic process"/>
    <property type="evidence" value="ECO:0007669"/>
    <property type="project" value="TreeGrafter"/>
</dbReference>
<evidence type="ECO:0008006" key="7">
    <source>
        <dbReference type="Google" id="ProtNLM"/>
    </source>
</evidence>
<gene>
    <name evidence="5" type="ORF">AS203_02130</name>
</gene>
<keyword evidence="4" id="KW-0472">Membrane</keyword>
<dbReference type="eggNOG" id="COG3757">
    <property type="taxonomic scope" value="Bacteria"/>
</dbReference>
<protein>
    <recommendedName>
        <fullName evidence="7">Glycosyl hydrolase family 25</fullName>
    </recommendedName>
</protein>
<dbReference type="AlphaFoldDB" id="A0A0S2KI98"/>
<evidence type="ECO:0000313" key="6">
    <source>
        <dbReference type="Proteomes" id="UP000056252"/>
    </source>
</evidence>
<comment type="similarity">
    <text evidence="1">Belongs to the glycosyl hydrolase 25 family.</text>
</comment>
<evidence type="ECO:0000256" key="3">
    <source>
        <dbReference type="ARBA" id="ARBA00023295"/>
    </source>
</evidence>
<dbReference type="SMART" id="SM00641">
    <property type="entry name" value="Glyco_25"/>
    <property type="match status" value="1"/>
</dbReference>
<dbReference type="InterPro" id="IPR002053">
    <property type="entry name" value="Glyco_hydro_25"/>
</dbReference>
<dbReference type="KEGG" id="peo:AS203_02130"/>
<keyword evidence="2" id="KW-0378">Hydrolase</keyword>
<keyword evidence="4" id="KW-0812">Transmembrane</keyword>
<dbReference type="Gene3D" id="3.20.20.80">
    <property type="entry name" value="Glycosidases"/>
    <property type="match status" value="1"/>
</dbReference>
<dbReference type="OrthoDB" id="9798192at2"/>
<evidence type="ECO:0000256" key="2">
    <source>
        <dbReference type="ARBA" id="ARBA00022801"/>
    </source>
</evidence>
<dbReference type="Proteomes" id="UP000056252">
    <property type="component" value="Chromosome"/>
</dbReference>